<name>A0ABS8VX31_9PROT</name>
<proteinExistence type="predicted"/>
<evidence type="ECO:0000313" key="1">
    <source>
        <dbReference type="EMBL" id="MCE0745532.1"/>
    </source>
</evidence>
<dbReference type="GO" id="GO:0004519">
    <property type="term" value="F:endonuclease activity"/>
    <property type="evidence" value="ECO:0007669"/>
    <property type="project" value="UniProtKB-KW"/>
</dbReference>
<keyword evidence="1" id="KW-0255">Endonuclease</keyword>
<evidence type="ECO:0000313" key="2">
    <source>
        <dbReference type="Proteomes" id="UP001521074"/>
    </source>
</evidence>
<dbReference type="RefSeq" id="WP_232879151.1">
    <property type="nucleotide sequence ID" value="NZ_JAJSOJ010000098.1"/>
</dbReference>
<sequence length="285" mass="32538">MRRLALPNFDFSTALAETINGIGNKIIQEKYRNQLANPATIEKYFQNNAKAATLYNLPRVDNGNDDVIIYGNLKKIELTKLYTQYFSATGKPARRLYDQIKVTSNGKCPFCGDIGHVRTLDHYAPKANFPLYSVMPGNLIPCCRDCNTEKLDAFSTTLEGQTLNPYFDDEKFFNEKWVAAKVIKNNPPVVEYYVSPPVDWPHSDKKRVDAHFTEYGLVERFSVEAAAALPEVIATRKGILRGSSPQDYAEYLYEVSNNLNLPINNWRRVMFSCLAEDLWFCSHEH</sequence>
<dbReference type="CDD" id="cd00085">
    <property type="entry name" value="HNHc"/>
    <property type="match status" value="1"/>
</dbReference>
<dbReference type="EMBL" id="JAJSOJ010000098">
    <property type="protein sequence ID" value="MCE0745532.1"/>
    <property type="molecule type" value="Genomic_DNA"/>
</dbReference>
<dbReference type="Proteomes" id="UP001521074">
    <property type="component" value="Unassembled WGS sequence"/>
</dbReference>
<reference evidence="1 2" key="1">
    <citation type="submission" date="2021-12" db="EMBL/GenBank/DDBJ databases">
        <title>Genome sequence of Acetobacter sicerae DmPark20a_162.</title>
        <authorList>
            <person name="Chaston J.M."/>
        </authorList>
    </citation>
    <scope>NUCLEOTIDE SEQUENCE [LARGE SCALE GENOMIC DNA]</scope>
    <source>
        <strain evidence="1 2">DmPark20a_162</strain>
    </source>
</reference>
<accession>A0ABS8VX31</accession>
<keyword evidence="2" id="KW-1185">Reference proteome</keyword>
<gene>
    <name evidence="1" type="ORF">LWC05_16810</name>
</gene>
<dbReference type="InterPro" id="IPR003615">
    <property type="entry name" value="HNH_nuc"/>
</dbReference>
<protein>
    <submittedName>
        <fullName evidence="1">HNH endonuclease</fullName>
    </submittedName>
</protein>
<keyword evidence="1" id="KW-0540">Nuclease</keyword>
<organism evidence="1 2">
    <name type="scientific">Acetobacter sicerae</name>
    <dbReference type="NCBI Taxonomy" id="85325"/>
    <lineage>
        <taxon>Bacteria</taxon>
        <taxon>Pseudomonadati</taxon>
        <taxon>Pseudomonadota</taxon>
        <taxon>Alphaproteobacteria</taxon>
        <taxon>Acetobacterales</taxon>
        <taxon>Acetobacteraceae</taxon>
        <taxon>Acetobacter</taxon>
    </lineage>
</organism>
<dbReference type="Gene3D" id="1.10.30.50">
    <property type="match status" value="1"/>
</dbReference>
<keyword evidence="1" id="KW-0378">Hydrolase</keyword>
<comment type="caution">
    <text evidence="1">The sequence shown here is derived from an EMBL/GenBank/DDBJ whole genome shotgun (WGS) entry which is preliminary data.</text>
</comment>